<organism evidence="1">
    <name type="scientific">Rhizophora mucronata</name>
    <name type="common">Asiatic mangrove</name>
    <dbReference type="NCBI Taxonomy" id="61149"/>
    <lineage>
        <taxon>Eukaryota</taxon>
        <taxon>Viridiplantae</taxon>
        <taxon>Streptophyta</taxon>
        <taxon>Embryophyta</taxon>
        <taxon>Tracheophyta</taxon>
        <taxon>Spermatophyta</taxon>
        <taxon>Magnoliopsida</taxon>
        <taxon>eudicotyledons</taxon>
        <taxon>Gunneridae</taxon>
        <taxon>Pentapetalae</taxon>
        <taxon>rosids</taxon>
        <taxon>fabids</taxon>
        <taxon>Malpighiales</taxon>
        <taxon>Rhizophoraceae</taxon>
        <taxon>Rhizophora</taxon>
    </lineage>
</organism>
<accession>A0A2P2R261</accession>
<proteinExistence type="predicted"/>
<dbReference type="EMBL" id="GGEC01092806">
    <property type="protein sequence ID" value="MBX73290.1"/>
    <property type="molecule type" value="Transcribed_RNA"/>
</dbReference>
<evidence type="ECO:0000313" key="1">
    <source>
        <dbReference type="EMBL" id="MBX73290.1"/>
    </source>
</evidence>
<dbReference type="AlphaFoldDB" id="A0A2P2R261"/>
<reference evidence="1" key="1">
    <citation type="submission" date="2018-02" db="EMBL/GenBank/DDBJ databases">
        <title>Rhizophora mucronata_Transcriptome.</title>
        <authorList>
            <person name="Meera S.P."/>
            <person name="Sreeshan A."/>
            <person name="Augustine A."/>
        </authorList>
    </citation>
    <scope>NUCLEOTIDE SEQUENCE</scope>
    <source>
        <tissue evidence="1">Leaf</tissue>
    </source>
</reference>
<protein>
    <submittedName>
        <fullName evidence="1">Uncharacterized protein</fullName>
    </submittedName>
</protein>
<sequence>MFLKACPSMWLVFYHALYALC</sequence>
<name>A0A2P2R261_RHIMU</name>